<dbReference type="eggNOG" id="KOG0583">
    <property type="taxonomic scope" value="Eukaryota"/>
</dbReference>
<evidence type="ECO:0000313" key="10">
    <source>
        <dbReference type="Proteomes" id="UP000008141"/>
    </source>
</evidence>
<evidence type="ECO:0000256" key="6">
    <source>
        <dbReference type="PIRSR" id="PIRSR630616-2"/>
    </source>
</evidence>
<dbReference type="GO" id="GO:0005524">
    <property type="term" value="F:ATP binding"/>
    <property type="evidence" value="ECO:0007669"/>
    <property type="project" value="UniProtKB-UniRule"/>
</dbReference>
<protein>
    <recommendedName>
        <fullName evidence="8">Protein kinase domain-containing protein</fullName>
    </recommendedName>
</protein>
<proteinExistence type="predicted"/>
<feature type="binding site" evidence="6">
    <location>
        <begin position="104"/>
        <end position="106"/>
    </location>
    <ligand>
        <name>ATP</name>
        <dbReference type="ChEBI" id="CHEBI:30616"/>
    </ligand>
</feature>
<dbReference type="InterPro" id="IPR011009">
    <property type="entry name" value="Kinase-like_dom_sf"/>
</dbReference>
<gene>
    <name evidence="9" type="ORF">CHLNCDRAFT_59511</name>
</gene>
<evidence type="ECO:0000313" key="9">
    <source>
        <dbReference type="EMBL" id="EFN50475.1"/>
    </source>
</evidence>
<dbReference type="PANTHER" id="PTHR24350">
    <property type="entry name" value="SERINE/THREONINE-PROTEIN KINASE IAL-RELATED"/>
    <property type="match status" value="1"/>
</dbReference>
<dbReference type="PROSITE" id="PS50011">
    <property type="entry name" value="PROTEIN_KINASE_DOM"/>
    <property type="match status" value="1"/>
</dbReference>
<evidence type="ECO:0000256" key="2">
    <source>
        <dbReference type="ARBA" id="ARBA00022679"/>
    </source>
</evidence>
<dbReference type="STRING" id="554065.E1ZUM0"/>
<dbReference type="GO" id="GO:0004674">
    <property type="term" value="F:protein serine/threonine kinase activity"/>
    <property type="evidence" value="ECO:0007669"/>
    <property type="project" value="UniProtKB-KW"/>
</dbReference>
<evidence type="ECO:0000256" key="7">
    <source>
        <dbReference type="PROSITE-ProRule" id="PRU10141"/>
    </source>
</evidence>
<dbReference type="Gene3D" id="1.10.510.10">
    <property type="entry name" value="Transferase(Phosphotransferase) domain 1"/>
    <property type="match status" value="1"/>
</dbReference>
<dbReference type="RefSeq" id="XP_005842607.1">
    <property type="nucleotide sequence ID" value="XM_005842550.1"/>
</dbReference>
<evidence type="ECO:0000259" key="8">
    <source>
        <dbReference type="PROSITE" id="PS50011"/>
    </source>
</evidence>
<dbReference type="InterPro" id="IPR017441">
    <property type="entry name" value="Protein_kinase_ATP_BS"/>
</dbReference>
<evidence type="ECO:0000256" key="1">
    <source>
        <dbReference type="ARBA" id="ARBA00022527"/>
    </source>
</evidence>
<dbReference type="AlphaFoldDB" id="E1ZUM0"/>
<keyword evidence="2" id="KW-0808">Transferase</keyword>
<dbReference type="SUPFAM" id="SSF56112">
    <property type="entry name" value="Protein kinase-like (PK-like)"/>
    <property type="match status" value="1"/>
</dbReference>
<dbReference type="GeneID" id="17349908"/>
<accession>E1ZUM0</accession>
<dbReference type="KEGG" id="cvr:CHLNCDRAFT_59511"/>
<keyword evidence="4" id="KW-0418">Kinase</keyword>
<name>E1ZUM0_CHLVA</name>
<evidence type="ECO:0000256" key="4">
    <source>
        <dbReference type="ARBA" id="ARBA00022777"/>
    </source>
</evidence>
<evidence type="ECO:0000256" key="3">
    <source>
        <dbReference type="ARBA" id="ARBA00022741"/>
    </source>
</evidence>
<feature type="binding site" evidence="6 7">
    <location>
        <position position="56"/>
    </location>
    <ligand>
        <name>ATP</name>
        <dbReference type="ChEBI" id="CHEBI:30616"/>
    </ligand>
</feature>
<keyword evidence="10" id="KW-1185">Reference proteome</keyword>
<dbReference type="InParanoid" id="E1ZUM0"/>
<keyword evidence="3 6" id="KW-0547">Nucleotide-binding</keyword>
<dbReference type="OrthoDB" id="193931at2759"/>
<sequence>MDPRQLAAFEAQTASQQLREEETSIGDYRVVKILGRGSFGRVVLAEHSGGGLAAIKLLPRGHYVRNYHTYVVREILHHASLRHPFVVALSQVILTQRSLAIVMEYAAGGDLLRHLQARSCRRLSEGEARWMFQQMAIGLA</sequence>
<reference evidence="9 10" key="1">
    <citation type="journal article" date="2010" name="Plant Cell">
        <title>The Chlorella variabilis NC64A genome reveals adaptation to photosymbiosis, coevolution with viruses, and cryptic sex.</title>
        <authorList>
            <person name="Blanc G."/>
            <person name="Duncan G."/>
            <person name="Agarkova I."/>
            <person name="Borodovsky M."/>
            <person name="Gurnon J."/>
            <person name="Kuo A."/>
            <person name="Lindquist E."/>
            <person name="Lucas S."/>
            <person name="Pangilinan J."/>
            <person name="Polle J."/>
            <person name="Salamov A."/>
            <person name="Terry A."/>
            <person name="Yamada T."/>
            <person name="Dunigan D.D."/>
            <person name="Grigoriev I.V."/>
            <person name="Claverie J.M."/>
            <person name="Van Etten J.L."/>
        </authorList>
    </citation>
    <scope>NUCLEOTIDE SEQUENCE [LARGE SCALE GENOMIC DNA]</scope>
    <source>
        <strain evidence="9 10">NC64A</strain>
    </source>
</reference>
<organism evidence="10">
    <name type="scientific">Chlorella variabilis</name>
    <name type="common">Green alga</name>
    <dbReference type="NCBI Taxonomy" id="554065"/>
    <lineage>
        <taxon>Eukaryota</taxon>
        <taxon>Viridiplantae</taxon>
        <taxon>Chlorophyta</taxon>
        <taxon>core chlorophytes</taxon>
        <taxon>Trebouxiophyceae</taxon>
        <taxon>Chlorellales</taxon>
        <taxon>Chlorellaceae</taxon>
        <taxon>Chlorella clade</taxon>
        <taxon>Chlorella</taxon>
    </lineage>
</organism>
<evidence type="ECO:0000256" key="5">
    <source>
        <dbReference type="ARBA" id="ARBA00022840"/>
    </source>
</evidence>
<dbReference type="Pfam" id="PF00069">
    <property type="entry name" value="Pkinase"/>
    <property type="match status" value="1"/>
</dbReference>
<keyword evidence="5 6" id="KW-0067">ATP-binding</keyword>
<keyword evidence="1" id="KW-0723">Serine/threonine-protein kinase</keyword>
<feature type="domain" description="Protein kinase" evidence="8">
    <location>
        <begin position="28"/>
        <end position="140"/>
    </location>
</feature>
<dbReference type="InterPro" id="IPR000719">
    <property type="entry name" value="Prot_kinase_dom"/>
</dbReference>
<dbReference type="PROSITE" id="PS00107">
    <property type="entry name" value="PROTEIN_KINASE_ATP"/>
    <property type="match status" value="1"/>
</dbReference>
<dbReference type="SMART" id="SM00220">
    <property type="entry name" value="S_TKc"/>
    <property type="match status" value="1"/>
</dbReference>
<dbReference type="InterPro" id="IPR030616">
    <property type="entry name" value="Aur-like"/>
</dbReference>
<dbReference type="EMBL" id="GL434111">
    <property type="protein sequence ID" value="EFN50475.1"/>
    <property type="molecule type" value="Genomic_DNA"/>
</dbReference>
<feature type="non-terminal residue" evidence="9">
    <location>
        <position position="140"/>
    </location>
</feature>
<dbReference type="Proteomes" id="UP000008141">
    <property type="component" value="Unassembled WGS sequence"/>
</dbReference>